<dbReference type="EC" id="2.4.99.28" evidence="12"/>
<evidence type="ECO:0000256" key="5">
    <source>
        <dbReference type="ARBA" id="ARBA00022676"/>
    </source>
</evidence>
<evidence type="ECO:0000256" key="1">
    <source>
        <dbReference type="ARBA" id="ARBA00004236"/>
    </source>
</evidence>
<keyword evidence="9" id="KW-0472">Membrane</keyword>
<dbReference type="SUPFAM" id="SSF56601">
    <property type="entry name" value="beta-lactamase/transpeptidase-like"/>
    <property type="match status" value="1"/>
</dbReference>
<gene>
    <name evidence="15" type="ORF">S01H1_70736</name>
</gene>
<evidence type="ECO:0000256" key="10">
    <source>
        <dbReference type="ARBA" id="ARBA00023268"/>
    </source>
</evidence>
<evidence type="ECO:0000256" key="13">
    <source>
        <dbReference type="ARBA" id="ARBA00049902"/>
    </source>
</evidence>
<feature type="domain" description="Glycosyl transferase family 51" evidence="14">
    <location>
        <begin position="9"/>
        <end position="108"/>
    </location>
</feature>
<keyword evidence="4" id="KW-0645">Protease</keyword>
<keyword evidence="10" id="KW-0511">Multifunctional enzyme</keyword>
<dbReference type="GO" id="GO:0009252">
    <property type="term" value="P:peptidoglycan biosynthetic process"/>
    <property type="evidence" value="ECO:0007669"/>
    <property type="project" value="UniProtKB-KW"/>
</dbReference>
<keyword evidence="2" id="KW-1003">Cell membrane</keyword>
<dbReference type="InterPro" id="IPR023346">
    <property type="entry name" value="Lysozyme-like_dom_sf"/>
</dbReference>
<dbReference type="GO" id="GO:0008955">
    <property type="term" value="F:peptidoglycan glycosyltransferase activity"/>
    <property type="evidence" value="ECO:0007669"/>
    <property type="project" value="UniProtKB-EC"/>
</dbReference>
<evidence type="ECO:0000313" key="15">
    <source>
        <dbReference type="EMBL" id="GAG35884.1"/>
    </source>
</evidence>
<keyword evidence="6" id="KW-0808">Transferase</keyword>
<reference evidence="15" key="1">
    <citation type="journal article" date="2014" name="Front. Microbiol.">
        <title>High frequency of phylogenetically diverse reductive dehalogenase-homologous genes in deep subseafloor sedimentary metagenomes.</title>
        <authorList>
            <person name="Kawai M."/>
            <person name="Futagami T."/>
            <person name="Toyoda A."/>
            <person name="Takaki Y."/>
            <person name="Nishi S."/>
            <person name="Hori S."/>
            <person name="Arai W."/>
            <person name="Tsubouchi T."/>
            <person name="Morono Y."/>
            <person name="Uchiyama I."/>
            <person name="Ito T."/>
            <person name="Fujiyama A."/>
            <person name="Inagaki F."/>
            <person name="Takami H."/>
        </authorList>
    </citation>
    <scope>NUCLEOTIDE SEQUENCE</scope>
    <source>
        <strain evidence="15">Expedition CK06-06</strain>
    </source>
</reference>
<dbReference type="PANTHER" id="PTHR32282">
    <property type="entry name" value="BINDING PROTEIN TRANSPEPTIDASE, PUTATIVE-RELATED"/>
    <property type="match status" value="1"/>
</dbReference>
<dbReference type="GO" id="GO:0006508">
    <property type="term" value="P:proteolysis"/>
    <property type="evidence" value="ECO:0007669"/>
    <property type="project" value="UniProtKB-KW"/>
</dbReference>
<dbReference type="InterPro" id="IPR012338">
    <property type="entry name" value="Beta-lactam/transpept-like"/>
</dbReference>
<dbReference type="EMBL" id="BARS01047055">
    <property type="protein sequence ID" value="GAG35884.1"/>
    <property type="molecule type" value="Genomic_DNA"/>
</dbReference>
<evidence type="ECO:0000256" key="2">
    <source>
        <dbReference type="ARBA" id="ARBA00022475"/>
    </source>
</evidence>
<dbReference type="GO" id="GO:0071555">
    <property type="term" value="P:cell wall organization"/>
    <property type="evidence" value="ECO:0007669"/>
    <property type="project" value="UniProtKB-KW"/>
</dbReference>
<dbReference type="SUPFAM" id="SSF53955">
    <property type="entry name" value="Lysozyme-like"/>
    <property type="match status" value="1"/>
</dbReference>
<keyword evidence="8" id="KW-0573">Peptidoglycan synthesis</keyword>
<dbReference type="InterPro" id="IPR001264">
    <property type="entry name" value="Glyco_trans_51"/>
</dbReference>
<comment type="subcellular location">
    <subcellularLocation>
        <location evidence="1">Cell membrane</location>
    </subcellularLocation>
</comment>
<comment type="caution">
    <text evidence="15">The sequence shown here is derived from an EMBL/GenBank/DDBJ whole genome shotgun (WGS) entry which is preliminary data.</text>
</comment>
<organism evidence="15">
    <name type="scientific">marine sediment metagenome</name>
    <dbReference type="NCBI Taxonomy" id="412755"/>
    <lineage>
        <taxon>unclassified sequences</taxon>
        <taxon>metagenomes</taxon>
        <taxon>ecological metagenomes</taxon>
    </lineage>
</organism>
<keyword evidence="3" id="KW-0121">Carboxypeptidase</keyword>
<dbReference type="AlphaFoldDB" id="X0WY61"/>
<dbReference type="GO" id="GO:0004180">
    <property type="term" value="F:carboxypeptidase activity"/>
    <property type="evidence" value="ECO:0007669"/>
    <property type="project" value="UniProtKB-KW"/>
</dbReference>
<dbReference type="PANTHER" id="PTHR32282:SF11">
    <property type="entry name" value="PENICILLIN-BINDING PROTEIN 1B"/>
    <property type="match status" value="1"/>
</dbReference>
<evidence type="ECO:0000259" key="14">
    <source>
        <dbReference type="Pfam" id="PF00912"/>
    </source>
</evidence>
<proteinExistence type="predicted"/>
<sequence length="245" mass="27948">NVYIPPEERAERSLGRKIKEVILAIELKRRYDDDQILEWYLNQVYYGNFAYGAEAASWRYFGKPAKDLTLAEAAMLAGIPSAPGYYSPIIPENRPEAIRRQHYVLDLMVEHGYISQRQADEAKQEELIFEEGTFPIRAPHFVFYVRDILIKMCEKGWLELPEDTDCSQLVYRGGLRVTTSLDLPLQQRAEDIIEEQVSAIEGRYGGHNAAAVVIEPATGEILAMVGSRNYFREDIDGQVNITISE</sequence>
<evidence type="ECO:0000256" key="11">
    <source>
        <dbReference type="ARBA" id="ARBA00023316"/>
    </source>
</evidence>
<keyword evidence="4" id="KW-0378">Hydrolase</keyword>
<evidence type="ECO:0000256" key="3">
    <source>
        <dbReference type="ARBA" id="ARBA00022645"/>
    </source>
</evidence>
<feature type="non-terminal residue" evidence="15">
    <location>
        <position position="1"/>
    </location>
</feature>
<keyword evidence="7" id="KW-0133">Cell shape</keyword>
<evidence type="ECO:0000256" key="9">
    <source>
        <dbReference type="ARBA" id="ARBA00023136"/>
    </source>
</evidence>
<name>X0WY61_9ZZZZ</name>
<feature type="non-terminal residue" evidence="15">
    <location>
        <position position="245"/>
    </location>
</feature>
<evidence type="ECO:0000256" key="12">
    <source>
        <dbReference type="ARBA" id="ARBA00044770"/>
    </source>
</evidence>
<evidence type="ECO:0000256" key="7">
    <source>
        <dbReference type="ARBA" id="ARBA00022960"/>
    </source>
</evidence>
<dbReference type="Gene3D" id="3.40.710.10">
    <property type="entry name" value="DD-peptidase/beta-lactamase superfamily"/>
    <property type="match status" value="1"/>
</dbReference>
<dbReference type="Pfam" id="PF00912">
    <property type="entry name" value="Transgly"/>
    <property type="match status" value="1"/>
</dbReference>
<dbReference type="GO" id="GO:0030288">
    <property type="term" value="C:outer membrane-bounded periplasmic space"/>
    <property type="evidence" value="ECO:0007669"/>
    <property type="project" value="TreeGrafter"/>
</dbReference>
<evidence type="ECO:0000256" key="4">
    <source>
        <dbReference type="ARBA" id="ARBA00022670"/>
    </source>
</evidence>
<dbReference type="Gene3D" id="1.10.3810.10">
    <property type="entry name" value="Biosynthetic peptidoglycan transglycosylase-like"/>
    <property type="match status" value="1"/>
</dbReference>
<keyword evidence="5" id="KW-0328">Glycosyltransferase</keyword>
<accession>X0WY61</accession>
<evidence type="ECO:0000256" key="8">
    <source>
        <dbReference type="ARBA" id="ARBA00022984"/>
    </source>
</evidence>
<dbReference type="InterPro" id="IPR036950">
    <property type="entry name" value="PBP_transglycosylase"/>
</dbReference>
<dbReference type="GO" id="GO:0008360">
    <property type="term" value="P:regulation of cell shape"/>
    <property type="evidence" value="ECO:0007669"/>
    <property type="project" value="UniProtKB-KW"/>
</dbReference>
<dbReference type="InterPro" id="IPR050396">
    <property type="entry name" value="Glycosyltr_51/Transpeptidase"/>
</dbReference>
<keyword evidence="11" id="KW-0961">Cell wall biogenesis/degradation</keyword>
<dbReference type="GO" id="GO:0005886">
    <property type="term" value="C:plasma membrane"/>
    <property type="evidence" value="ECO:0007669"/>
    <property type="project" value="UniProtKB-SubCell"/>
</dbReference>
<comment type="catalytic activity">
    <reaction evidence="13">
        <text>[GlcNAc-(1-&gt;4)-Mur2Ac(oyl-L-Ala-gamma-D-Glu-L-Lys-D-Ala-D-Ala)](n)-di-trans,octa-cis-undecaprenyl diphosphate + beta-D-GlcNAc-(1-&gt;4)-Mur2Ac(oyl-L-Ala-gamma-D-Glu-L-Lys-D-Ala-D-Ala)-di-trans,octa-cis-undecaprenyl diphosphate = [GlcNAc-(1-&gt;4)-Mur2Ac(oyl-L-Ala-gamma-D-Glu-L-Lys-D-Ala-D-Ala)](n+1)-di-trans,octa-cis-undecaprenyl diphosphate + di-trans,octa-cis-undecaprenyl diphosphate + H(+)</text>
        <dbReference type="Rhea" id="RHEA:23708"/>
        <dbReference type="Rhea" id="RHEA-COMP:9602"/>
        <dbReference type="Rhea" id="RHEA-COMP:9603"/>
        <dbReference type="ChEBI" id="CHEBI:15378"/>
        <dbReference type="ChEBI" id="CHEBI:58405"/>
        <dbReference type="ChEBI" id="CHEBI:60033"/>
        <dbReference type="ChEBI" id="CHEBI:78435"/>
        <dbReference type="EC" id="2.4.99.28"/>
    </reaction>
</comment>
<protein>
    <recommendedName>
        <fullName evidence="12">peptidoglycan glycosyltransferase</fullName>
        <ecNumber evidence="12">2.4.99.28</ecNumber>
    </recommendedName>
</protein>
<evidence type="ECO:0000256" key="6">
    <source>
        <dbReference type="ARBA" id="ARBA00022679"/>
    </source>
</evidence>